<dbReference type="EMBL" id="AMZH03004787">
    <property type="protein sequence ID" value="RRT68134.1"/>
    <property type="molecule type" value="Genomic_DNA"/>
</dbReference>
<protein>
    <submittedName>
        <fullName evidence="2">Uncharacterized protein</fullName>
    </submittedName>
</protein>
<organism evidence="2 3">
    <name type="scientific">Ensete ventricosum</name>
    <name type="common">Abyssinian banana</name>
    <name type="synonym">Musa ensete</name>
    <dbReference type="NCBI Taxonomy" id="4639"/>
    <lineage>
        <taxon>Eukaryota</taxon>
        <taxon>Viridiplantae</taxon>
        <taxon>Streptophyta</taxon>
        <taxon>Embryophyta</taxon>
        <taxon>Tracheophyta</taxon>
        <taxon>Spermatophyta</taxon>
        <taxon>Magnoliopsida</taxon>
        <taxon>Liliopsida</taxon>
        <taxon>Zingiberales</taxon>
        <taxon>Musaceae</taxon>
        <taxon>Ensete</taxon>
    </lineage>
</organism>
<evidence type="ECO:0000313" key="3">
    <source>
        <dbReference type="Proteomes" id="UP000287651"/>
    </source>
</evidence>
<proteinExistence type="predicted"/>
<name>A0A426ZVX6_ENSVE</name>
<accession>A0A426ZVX6</accession>
<comment type="caution">
    <text evidence="2">The sequence shown here is derived from an EMBL/GenBank/DDBJ whole genome shotgun (WGS) entry which is preliminary data.</text>
</comment>
<feature type="compositionally biased region" description="Basic and acidic residues" evidence="1">
    <location>
        <begin position="13"/>
        <end position="22"/>
    </location>
</feature>
<evidence type="ECO:0000313" key="2">
    <source>
        <dbReference type="EMBL" id="RRT68134.1"/>
    </source>
</evidence>
<feature type="region of interest" description="Disordered" evidence="1">
    <location>
        <begin position="1"/>
        <end position="48"/>
    </location>
</feature>
<dbReference type="Proteomes" id="UP000287651">
    <property type="component" value="Unassembled WGS sequence"/>
</dbReference>
<reference evidence="2 3" key="1">
    <citation type="journal article" date="2014" name="Agronomy (Basel)">
        <title>A Draft Genome Sequence for Ensete ventricosum, the Drought-Tolerant Tree Against Hunger.</title>
        <authorList>
            <person name="Harrison J."/>
            <person name="Moore K.A."/>
            <person name="Paszkiewicz K."/>
            <person name="Jones T."/>
            <person name="Grant M."/>
            <person name="Ambacheew D."/>
            <person name="Muzemil S."/>
            <person name="Studholme D.J."/>
        </authorList>
    </citation>
    <scope>NUCLEOTIDE SEQUENCE [LARGE SCALE GENOMIC DNA]</scope>
</reference>
<gene>
    <name evidence="2" type="ORF">B296_00004911</name>
</gene>
<sequence length="92" mass="10114">MLLGREAGSDVSNRGRHDDSKRLLRGVTERKKKSPLPRLEGSGRSPLRTTVLSSEIEVEEEAGRWERMLAALARGSEDAIIGDEVEVGDDGR</sequence>
<evidence type="ECO:0000256" key="1">
    <source>
        <dbReference type="SAM" id="MobiDB-lite"/>
    </source>
</evidence>
<dbReference type="AlphaFoldDB" id="A0A426ZVX6"/>